<evidence type="ECO:0000313" key="2">
    <source>
        <dbReference type="Proteomes" id="UP000198327"/>
    </source>
</evidence>
<protein>
    <submittedName>
        <fullName evidence="1">Uncharacterized protein</fullName>
    </submittedName>
</protein>
<gene>
    <name evidence="1" type="ORF">SAMN05421642_103350</name>
</gene>
<dbReference type="AlphaFoldDB" id="A0A239FL73"/>
<reference evidence="2" key="1">
    <citation type="submission" date="2017-06" db="EMBL/GenBank/DDBJ databases">
        <authorList>
            <person name="Varghese N."/>
            <person name="Submissions S."/>
        </authorList>
    </citation>
    <scope>NUCLEOTIDE SEQUENCE [LARGE SCALE GENOMIC DNA]</scope>
    <source>
        <strain evidence="2">JCM 23211</strain>
    </source>
</reference>
<accession>A0A239FL73</accession>
<dbReference type="Proteomes" id="UP000198327">
    <property type="component" value="Unassembled WGS sequence"/>
</dbReference>
<keyword evidence="2" id="KW-1185">Reference proteome</keyword>
<dbReference type="EMBL" id="FZOW01000003">
    <property type="protein sequence ID" value="SNS57551.1"/>
    <property type="molecule type" value="Genomic_DNA"/>
</dbReference>
<proteinExistence type="predicted"/>
<evidence type="ECO:0000313" key="1">
    <source>
        <dbReference type="EMBL" id="SNS57551.1"/>
    </source>
</evidence>
<dbReference type="RefSeq" id="WP_089244514.1">
    <property type="nucleotide sequence ID" value="NZ_FZOW01000003.1"/>
</dbReference>
<sequence>MTVETLPDWEDIPAVSDRVNDLMRQNTALINEAVHVFETGDLFDADTLAYLHDLWAESLDVEDKLTKARSPELDWFHTN</sequence>
<name>A0A239FL73_9NOCA</name>
<organism evidence="1 2">
    <name type="scientific">Rhodococcoides kyotonense</name>
    <dbReference type="NCBI Taxonomy" id="398843"/>
    <lineage>
        <taxon>Bacteria</taxon>
        <taxon>Bacillati</taxon>
        <taxon>Actinomycetota</taxon>
        <taxon>Actinomycetes</taxon>
        <taxon>Mycobacteriales</taxon>
        <taxon>Nocardiaceae</taxon>
        <taxon>Rhodococcoides</taxon>
    </lineage>
</organism>
<dbReference type="OrthoDB" id="9920331at2"/>